<accession>A0A158KKY0</accession>
<evidence type="ECO:0000313" key="3">
    <source>
        <dbReference type="Proteomes" id="UP000054717"/>
    </source>
</evidence>
<evidence type="ECO:0000256" key="1">
    <source>
        <dbReference type="SAM" id="Phobius"/>
    </source>
</evidence>
<feature type="transmembrane region" description="Helical" evidence="1">
    <location>
        <begin position="169"/>
        <end position="189"/>
    </location>
</feature>
<dbReference type="RefSeq" id="WP_087634014.1">
    <property type="nucleotide sequence ID" value="NZ_FCNZ02000094.1"/>
</dbReference>
<keyword evidence="1" id="KW-0812">Transmembrane</keyword>
<keyword evidence="1" id="KW-1133">Transmembrane helix</keyword>
<protein>
    <recommendedName>
        <fullName evidence="4">AAT family amino acid transporter</fullName>
    </recommendedName>
</protein>
<organism evidence="2 3">
    <name type="scientific">Caballeronia telluris</name>
    <dbReference type="NCBI Taxonomy" id="326475"/>
    <lineage>
        <taxon>Bacteria</taxon>
        <taxon>Pseudomonadati</taxon>
        <taxon>Pseudomonadota</taxon>
        <taxon>Betaproteobacteria</taxon>
        <taxon>Burkholderiales</taxon>
        <taxon>Burkholderiaceae</taxon>
        <taxon>Caballeronia</taxon>
    </lineage>
</organism>
<feature type="transmembrane region" description="Helical" evidence="1">
    <location>
        <begin position="129"/>
        <end position="148"/>
    </location>
</feature>
<feature type="transmembrane region" description="Helical" evidence="1">
    <location>
        <begin position="201"/>
        <end position="225"/>
    </location>
</feature>
<feature type="transmembrane region" description="Helical" evidence="1">
    <location>
        <begin position="320"/>
        <end position="340"/>
    </location>
</feature>
<reference evidence="2" key="1">
    <citation type="submission" date="2016-01" db="EMBL/GenBank/DDBJ databases">
        <authorList>
            <person name="Peeters Charlotte."/>
        </authorList>
    </citation>
    <scope>NUCLEOTIDE SEQUENCE</scope>
    <source>
        <strain evidence="2">LMG 22936</strain>
    </source>
</reference>
<evidence type="ECO:0008006" key="4">
    <source>
        <dbReference type="Google" id="ProtNLM"/>
    </source>
</evidence>
<dbReference type="EMBL" id="FCNZ02000094">
    <property type="protein sequence ID" value="SAL81061.1"/>
    <property type="molecule type" value="Genomic_DNA"/>
</dbReference>
<feature type="transmembrane region" description="Helical" evidence="1">
    <location>
        <begin position="281"/>
        <end position="300"/>
    </location>
</feature>
<feature type="transmembrane region" description="Helical" evidence="1">
    <location>
        <begin position="95"/>
        <end position="117"/>
    </location>
</feature>
<evidence type="ECO:0000313" key="2">
    <source>
        <dbReference type="EMBL" id="SAL81061.1"/>
    </source>
</evidence>
<keyword evidence="3" id="KW-1185">Reference proteome</keyword>
<feature type="transmembrane region" description="Helical" evidence="1">
    <location>
        <begin position="64"/>
        <end position="83"/>
    </location>
</feature>
<feature type="transmembrane region" description="Helical" evidence="1">
    <location>
        <begin position="237"/>
        <end position="261"/>
    </location>
</feature>
<proteinExistence type="predicted"/>
<feature type="transmembrane region" description="Helical" evidence="1">
    <location>
        <begin position="21"/>
        <end position="44"/>
    </location>
</feature>
<dbReference type="AlphaFoldDB" id="A0A158KKY0"/>
<keyword evidence="1" id="KW-0472">Membrane</keyword>
<comment type="caution">
    <text evidence="2">The sequence shown here is derived from an EMBL/GenBank/DDBJ whole genome shotgun (WGS) entry which is preliminary data.</text>
</comment>
<sequence length="384" mass="41904">MEPISSDIAAQEELLIAPSGLVLRPFVFSIAVFLIVHAISLGIWRLFVDTKLAVWKYSPQPFGMYLFWGILVLVFIGFNFGMAGFSTFKQPVRGCIATVVTVGLAFLLPGVLVYGYGTLDPAFSSVGGVGYGAAGLIVLIGFYGFGILPTGMSGWPWSDSGVKPVLGSVAQLACGCCLTGLGYFLLIYPNLTTASGPHAPLLALPVAIGWFYSVIVAWLTTFLIFDNWPWSMLNRKSHAALAALVGNFLLGTALYAGHLALLRWVLIPSSAVEKLGASLPIWPAQLGVWIAFWLIFWANVTGNWPNRFGMSTNRVIRASICWGLGLISFEIYTRWFAVSVLHEAEIVPGFGGDPLTWVDLLNYVMLIYVVYFEFYGLSKRKSAN</sequence>
<name>A0A158KKY0_9BURK</name>
<feature type="transmembrane region" description="Helical" evidence="1">
    <location>
        <begin position="360"/>
        <end position="378"/>
    </location>
</feature>
<gene>
    <name evidence="2" type="ORF">AWB66_06367</name>
</gene>
<dbReference type="Proteomes" id="UP000054717">
    <property type="component" value="Unassembled WGS sequence"/>
</dbReference>